<feature type="region of interest" description="Disordered" evidence="1">
    <location>
        <begin position="109"/>
        <end position="133"/>
    </location>
</feature>
<evidence type="ECO:0000256" key="2">
    <source>
        <dbReference type="SAM" id="SignalP"/>
    </source>
</evidence>
<feature type="chain" id="PRO_5009193046" evidence="2">
    <location>
        <begin position="20"/>
        <end position="153"/>
    </location>
</feature>
<sequence length="153" mass="17273">MRILFKLTHVLLLANYCDAFYVAKNSQQMRSVPSTLIRSTRRSGDGVGHSFVEGGQYESQREEIEAMGGDPFFMNNAEDEENETIKHKQDEEQNNFAASEFSSLLALANEKEKAASSTNGKGPTPKKIENVQEHKSDWVWDGIVIEDAHMDLY</sequence>
<dbReference type="KEGG" id="fcy:FRACYDRAFT_237584"/>
<feature type="region of interest" description="Disordered" evidence="1">
    <location>
        <begin position="36"/>
        <end position="60"/>
    </location>
</feature>
<dbReference type="EMBL" id="KV784357">
    <property type="protein sequence ID" value="OEU17170.1"/>
    <property type="molecule type" value="Genomic_DNA"/>
</dbReference>
<evidence type="ECO:0000256" key="1">
    <source>
        <dbReference type="SAM" id="MobiDB-lite"/>
    </source>
</evidence>
<proteinExistence type="predicted"/>
<keyword evidence="2" id="KW-0732">Signal</keyword>
<reference evidence="3 4" key="1">
    <citation type="submission" date="2016-09" db="EMBL/GenBank/DDBJ databases">
        <title>Extensive genetic diversity and differential bi-allelic expression allows diatom success in the polar Southern Ocean.</title>
        <authorList>
            <consortium name="DOE Joint Genome Institute"/>
            <person name="Mock T."/>
            <person name="Otillar R.P."/>
            <person name="Strauss J."/>
            <person name="Dupont C."/>
            <person name="Frickenhaus S."/>
            <person name="Maumus F."/>
            <person name="Mcmullan M."/>
            <person name="Sanges R."/>
            <person name="Schmutz J."/>
            <person name="Toseland A."/>
            <person name="Valas R."/>
            <person name="Veluchamy A."/>
            <person name="Ward B.J."/>
            <person name="Allen A."/>
            <person name="Barry K."/>
            <person name="Falciatore A."/>
            <person name="Ferrante M."/>
            <person name="Fortunato A.E."/>
            <person name="Gloeckner G."/>
            <person name="Gruber A."/>
            <person name="Hipkin R."/>
            <person name="Janech M."/>
            <person name="Kroth P."/>
            <person name="Leese F."/>
            <person name="Lindquist E."/>
            <person name="Lyon B.R."/>
            <person name="Martin J."/>
            <person name="Mayer C."/>
            <person name="Parker M."/>
            <person name="Quesneville H."/>
            <person name="Raymond J."/>
            <person name="Uhlig C."/>
            <person name="Valentin K.U."/>
            <person name="Worden A.Z."/>
            <person name="Armbrust E.V."/>
            <person name="Bowler C."/>
            <person name="Green B."/>
            <person name="Moulton V."/>
            <person name="Van Oosterhout C."/>
            <person name="Grigoriev I."/>
        </authorList>
    </citation>
    <scope>NUCLEOTIDE SEQUENCE [LARGE SCALE GENOMIC DNA]</scope>
    <source>
        <strain evidence="3 4">CCMP1102</strain>
    </source>
</reference>
<accession>A0A1E7FG65</accession>
<dbReference type="Proteomes" id="UP000095751">
    <property type="component" value="Unassembled WGS sequence"/>
</dbReference>
<dbReference type="OrthoDB" id="49136at2759"/>
<feature type="signal peptide" evidence="2">
    <location>
        <begin position="1"/>
        <end position="19"/>
    </location>
</feature>
<organism evidence="3 4">
    <name type="scientific">Fragilariopsis cylindrus CCMP1102</name>
    <dbReference type="NCBI Taxonomy" id="635003"/>
    <lineage>
        <taxon>Eukaryota</taxon>
        <taxon>Sar</taxon>
        <taxon>Stramenopiles</taxon>
        <taxon>Ochrophyta</taxon>
        <taxon>Bacillariophyta</taxon>
        <taxon>Bacillariophyceae</taxon>
        <taxon>Bacillariophycidae</taxon>
        <taxon>Bacillariales</taxon>
        <taxon>Bacillariaceae</taxon>
        <taxon>Fragilariopsis</taxon>
    </lineage>
</organism>
<evidence type="ECO:0000313" key="3">
    <source>
        <dbReference type="EMBL" id="OEU17170.1"/>
    </source>
</evidence>
<keyword evidence="4" id="KW-1185">Reference proteome</keyword>
<dbReference type="InParanoid" id="A0A1E7FG65"/>
<dbReference type="AlphaFoldDB" id="A0A1E7FG65"/>
<gene>
    <name evidence="3" type="ORF">FRACYDRAFT_237584</name>
</gene>
<evidence type="ECO:0000313" key="4">
    <source>
        <dbReference type="Proteomes" id="UP000095751"/>
    </source>
</evidence>
<name>A0A1E7FG65_9STRA</name>
<protein>
    <submittedName>
        <fullName evidence="3">Uncharacterized protein</fullName>
    </submittedName>
</protein>